<keyword evidence="2" id="KW-1185">Reference proteome</keyword>
<evidence type="ECO:0000313" key="2">
    <source>
        <dbReference type="Proteomes" id="UP000006729"/>
    </source>
</evidence>
<comment type="caution">
    <text evidence="1">The sequence shown here is derived from an EMBL/GenBank/DDBJ whole genome shotgun (WGS) entry which is preliminary data.</text>
</comment>
<name>A0ACC0RZ98_POPTR</name>
<reference evidence="1 2" key="1">
    <citation type="journal article" date="2006" name="Science">
        <title>The genome of black cottonwood, Populus trichocarpa (Torr. &amp; Gray).</title>
        <authorList>
            <person name="Tuskan G.A."/>
            <person name="Difazio S."/>
            <person name="Jansson S."/>
            <person name="Bohlmann J."/>
            <person name="Grigoriev I."/>
            <person name="Hellsten U."/>
            <person name="Putnam N."/>
            <person name="Ralph S."/>
            <person name="Rombauts S."/>
            <person name="Salamov A."/>
            <person name="Schein J."/>
            <person name="Sterck L."/>
            <person name="Aerts A."/>
            <person name="Bhalerao R.R."/>
            <person name="Bhalerao R.P."/>
            <person name="Blaudez D."/>
            <person name="Boerjan W."/>
            <person name="Brun A."/>
            <person name="Brunner A."/>
            <person name="Busov V."/>
            <person name="Campbell M."/>
            <person name="Carlson J."/>
            <person name="Chalot M."/>
            <person name="Chapman J."/>
            <person name="Chen G.L."/>
            <person name="Cooper D."/>
            <person name="Coutinho P.M."/>
            <person name="Couturier J."/>
            <person name="Covert S."/>
            <person name="Cronk Q."/>
            <person name="Cunningham R."/>
            <person name="Davis J."/>
            <person name="Degroeve S."/>
            <person name="Dejardin A."/>
            <person name="Depamphilis C."/>
            <person name="Detter J."/>
            <person name="Dirks B."/>
            <person name="Dubchak I."/>
            <person name="Duplessis S."/>
            <person name="Ehlting J."/>
            <person name="Ellis B."/>
            <person name="Gendler K."/>
            <person name="Goodstein D."/>
            <person name="Gribskov M."/>
            <person name="Grimwood J."/>
            <person name="Groover A."/>
            <person name="Gunter L."/>
            <person name="Hamberger B."/>
            <person name="Heinze B."/>
            <person name="Helariutta Y."/>
            <person name="Henrissat B."/>
            <person name="Holligan D."/>
            <person name="Holt R."/>
            <person name="Huang W."/>
            <person name="Islam-Faridi N."/>
            <person name="Jones S."/>
            <person name="Jones-Rhoades M."/>
            <person name="Jorgensen R."/>
            <person name="Joshi C."/>
            <person name="Kangasjarvi J."/>
            <person name="Karlsson J."/>
            <person name="Kelleher C."/>
            <person name="Kirkpatrick R."/>
            <person name="Kirst M."/>
            <person name="Kohler A."/>
            <person name="Kalluri U."/>
            <person name="Larimer F."/>
            <person name="Leebens-Mack J."/>
            <person name="Leple J.C."/>
            <person name="Locascio P."/>
            <person name="Lou Y."/>
            <person name="Lucas S."/>
            <person name="Martin F."/>
            <person name="Montanini B."/>
            <person name="Napoli C."/>
            <person name="Nelson D.R."/>
            <person name="Nelson C."/>
            <person name="Nieminen K."/>
            <person name="Nilsson O."/>
            <person name="Pereda V."/>
            <person name="Peter G."/>
            <person name="Philippe R."/>
            <person name="Pilate G."/>
            <person name="Poliakov A."/>
            <person name="Razumovskaya J."/>
            <person name="Richardson P."/>
            <person name="Rinaldi C."/>
            <person name="Ritland K."/>
            <person name="Rouze P."/>
            <person name="Ryaboy D."/>
            <person name="Schmutz J."/>
            <person name="Schrader J."/>
            <person name="Segerman B."/>
            <person name="Shin H."/>
            <person name="Siddiqui A."/>
            <person name="Sterky F."/>
            <person name="Terry A."/>
            <person name="Tsai C.J."/>
            <person name="Uberbacher E."/>
            <person name="Unneberg P."/>
            <person name="Vahala J."/>
            <person name="Wall K."/>
            <person name="Wessler S."/>
            <person name="Yang G."/>
            <person name="Yin T."/>
            <person name="Douglas C."/>
            <person name="Marra M."/>
            <person name="Sandberg G."/>
            <person name="Van de Peer Y."/>
            <person name="Rokhsar D."/>
        </authorList>
    </citation>
    <scope>NUCLEOTIDE SEQUENCE [LARGE SCALE GENOMIC DNA]</scope>
    <source>
        <strain evidence="2">cv. Nisqually</strain>
    </source>
</reference>
<organism evidence="1 2">
    <name type="scientific">Populus trichocarpa</name>
    <name type="common">Western balsam poplar</name>
    <name type="synonym">Populus balsamifera subsp. trichocarpa</name>
    <dbReference type="NCBI Taxonomy" id="3694"/>
    <lineage>
        <taxon>Eukaryota</taxon>
        <taxon>Viridiplantae</taxon>
        <taxon>Streptophyta</taxon>
        <taxon>Embryophyta</taxon>
        <taxon>Tracheophyta</taxon>
        <taxon>Spermatophyta</taxon>
        <taxon>Magnoliopsida</taxon>
        <taxon>eudicotyledons</taxon>
        <taxon>Gunneridae</taxon>
        <taxon>Pentapetalae</taxon>
        <taxon>rosids</taxon>
        <taxon>fabids</taxon>
        <taxon>Malpighiales</taxon>
        <taxon>Salicaceae</taxon>
        <taxon>Saliceae</taxon>
        <taxon>Populus</taxon>
    </lineage>
</organism>
<evidence type="ECO:0000313" key="1">
    <source>
        <dbReference type="EMBL" id="KAI9382262.1"/>
    </source>
</evidence>
<proteinExistence type="predicted"/>
<protein>
    <submittedName>
        <fullName evidence="1">Uncharacterized protein</fullName>
    </submittedName>
</protein>
<dbReference type="Proteomes" id="UP000006729">
    <property type="component" value="Chromosome 14"/>
</dbReference>
<dbReference type="EMBL" id="CM009303">
    <property type="protein sequence ID" value="KAI9382262.1"/>
    <property type="molecule type" value="Genomic_DNA"/>
</dbReference>
<sequence>MSITTKRVRVRQNLMLQGSQIIGPSVNFSTFFIIKHRLITCLCFPNNLSISNSFRFRSKISFPVFFTVSSRISINFSNSISCFFSSSYNLAMGFIYVNTYICRFRIGEEVTDSRTSISNRQGMKGGR</sequence>
<accession>A0ACC0RZ98</accession>
<gene>
    <name evidence="1" type="ORF">POPTR_014G110850v4</name>
</gene>